<comment type="similarity">
    <text evidence="2 5">Belongs to the acyl-CoA dehydrogenase family.</text>
</comment>
<proteinExistence type="inferred from homology"/>
<evidence type="ECO:0000256" key="1">
    <source>
        <dbReference type="ARBA" id="ARBA00001974"/>
    </source>
</evidence>
<keyword evidence="10" id="KW-1185">Reference proteome</keyword>
<dbReference type="InterPro" id="IPR006089">
    <property type="entry name" value="Acyl-CoA_DH_CS"/>
</dbReference>
<dbReference type="InterPro" id="IPR052904">
    <property type="entry name" value="Acyl-CoA_dehydrogenase-like"/>
</dbReference>
<dbReference type="Pfam" id="PF00441">
    <property type="entry name" value="Acyl-CoA_dh_1"/>
    <property type="match status" value="1"/>
</dbReference>
<dbReference type="InterPro" id="IPR006091">
    <property type="entry name" value="Acyl-CoA_Oxase/DH_mid-dom"/>
</dbReference>
<dbReference type="InterPro" id="IPR009100">
    <property type="entry name" value="AcylCoA_DH/oxidase_NM_dom_sf"/>
</dbReference>
<sequence length="561" mass="61018">MSHRRPLTQLPTHAVANQPPAFEGVNLWASDRALRSAVAREGGAAHADALHGFGARVGSAEVTAWGFEANRARPELLTFDRYGQRVDEVRYHPSYHRLMALAVEAGMPSVAWTEADTPSGHVAHAAYEFMMAQAEPGVCCPLSMTYAVVPALRHEPALAEALVPKLSARVYDPEFKPMTEKAGLTMGMAMTEKQGGSDVRANTTQAHRLGGSDTDYELVGHKWFCSAPMSDAFLTLAQAPGGLTCLLVPRWRPDGTRNPFFIQRLKDKLGDHANASSEIEYAGTYARRVGEEGRGVRTIIEMVHHTRLDCIVMPAGMLRQAVANACWHAQHRAAFGAKLIDQPLMREVLADLIVESEAATALAMRVARSFDEAGHDGAVGERARAYSRLATPVAKYWLNKRLPEAVYEAMECHGGAGYIEESVMPRLFRQSPLNSIWEGSGNVICLDVLRAMGREPSCVAAVLEELNASRGGDPRYDAFVAALEDRFARVGREPVHPREARQLCERLGLALQAAVLVRHGEPAVADAFCAGRLAGEGRCYGTLPAGVDIDALLEAGRVRLD</sequence>
<dbReference type="AlphaFoldDB" id="A6FYN3"/>
<evidence type="ECO:0000259" key="7">
    <source>
        <dbReference type="Pfam" id="PF02770"/>
    </source>
</evidence>
<protein>
    <submittedName>
        <fullName evidence="9">Putative acyl-CoA dehydrogenase</fullName>
    </submittedName>
</protein>
<dbReference type="Gene3D" id="2.40.110.20">
    <property type="match status" value="1"/>
</dbReference>
<keyword evidence="3 5" id="KW-0285">Flavoprotein</keyword>
<dbReference type="PANTHER" id="PTHR42707">
    <property type="entry name" value="ACYL-COA DEHYDROGENASE"/>
    <property type="match status" value="1"/>
</dbReference>
<dbReference type="InterPro" id="IPR009075">
    <property type="entry name" value="AcylCo_DH/oxidase_C"/>
</dbReference>
<dbReference type="EMBL" id="ABCS01000004">
    <property type="protein sequence ID" value="EDM81305.1"/>
    <property type="molecule type" value="Genomic_DNA"/>
</dbReference>
<evidence type="ECO:0000313" key="9">
    <source>
        <dbReference type="EMBL" id="EDM81305.1"/>
    </source>
</evidence>
<dbReference type="RefSeq" id="WP_006969582.1">
    <property type="nucleotide sequence ID" value="NZ_ABCS01000004.1"/>
</dbReference>
<gene>
    <name evidence="9" type="ORF">PPSIR1_40515</name>
</gene>
<organism evidence="9 10">
    <name type="scientific">Plesiocystis pacifica SIR-1</name>
    <dbReference type="NCBI Taxonomy" id="391625"/>
    <lineage>
        <taxon>Bacteria</taxon>
        <taxon>Pseudomonadati</taxon>
        <taxon>Myxococcota</taxon>
        <taxon>Polyangia</taxon>
        <taxon>Nannocystales</taxon>
        <taxon>Nannocystaceae</taxon>
        <taxon>Plesiocystis</taxon>
    </lineage>
</organism>
<evidence type="ECO:0000256" key="4">
    <source>
        <dbReference type="ARBA" id="ARBA00022827"/>
    </source>
</evidence>
<evidence type="ECO:0000256" key="3">
    <source>
        <dbReference type="ARBA" id="ARBA00022630"/>
    </source>
</evidence>
<dbReference type="SUPFAM" id="SSF56645">
    <property type="entry name" value="Acyl-CoA dehydrogenase NM domain-like"/>
    <property type="match status" value="1"/>
</dbReference>
<accession>A6FYN3</accession>
<feature type="domain" description="Acyl-CoA oxidase/dehydrogenase middle" evidence="7">
    <location>
        <begin position="187"/>
        <end position="281"/>
    </location>
</feature>
<keyword evidence="4 5" id="KW-0274">FAD</keyword>
<name>A6FYN3_9BACT</name>
<dbReference type="Gene3D" id="6.10.250.600">
    <property type="match status" value="1"/>
</dbReference>
<dbReference type="Gene3D" id="1.20.140.10">
    <property type="entry name" value="Butyryl-CoA Dehydrogenase, subunit A, domain 3"/>
    <property type="match status" value="1"/>
</dbReference>
<evidence type="ECO:0000256" key="5">
    <source>
        <dbReference type="RuleBase" id="RU362125"/>
    </source>
</evidence>
<dbReference type="OrthoDB" id="9771038at2"/>
<dbReference type="InterPro" id="IPR036250">
    <property type="entry name" value="AcylCo_DH-like_C"/>
</dbReference>
<reference evidence="9 10" key="1">
    <citation type="submission" date="2007-06" db="EMBL/GenBank/DDBJ databases">
        <authorList>
            <person name="Shimkets L."/>
            <person name="Ferriera S."/>
            <person name="Johnson J."/>
            <person name="Kravitz S."/>
            <person name="Beeson K."/>
            <person name="Sutton G."/>
            <person name="Rogers Y.-H."/>
            <person name="Friedman R."/>
            <person name="Frazier M."/>
            <person name="Venter J.C."/>
        </authorList>
    </citation>
    <scope>NUCLEOTIDE SEQUENCE [LARGE SCALE GENOMIC DNA]</scope>
    <source>
        <strain evidence="9 10">SIR-1</strain>
    </source>
</reference>
<dbReference type="STRING" id="391625.PPSIR1_40515"/>
<evidence type="ECO:0000259" key="8">
    <source>
        <dbReference type="Pfam" id="PF18158"/>
    </source>
</evidence>
<dbReference type="PROSITE" id="PS00072">
    <property type="entry name" value="ACYL_COA_DH_1"/>
    <property type="match status" value="1"/>
</dbReference>
<dbReference type="Pfam" id="PF18158">
    <property type="entry name" value="AidB_N"/>
    <property type="match status" value="1"/>
</dbReference>
<feature type="domain" description="Acyl-CoA dehydrogenase/oxidase C-terminal" evidence="6">
    <location>
        <begin position="293"/>
        <end position="452"/>
    </location>
</feature>
<evidence type="ECO:0000256" key="2">
    <source>
        <dbReference type="ARBA" id="ARBA00009347"/>
    </source>
</evidence>
<dbReference type="SUPFAM" id="SSF47203">
    <property type="entry name" value="Acyl-CoA dehydrogenase C-terminal domain-like"/>
    <property type="match status" value="1"/>
</dbReference>
<keyword evidence="5" id="KW-0560">Oxidoreductase</keyword>
<feature type="domain" description="Adaptive response protein AidB N-terminal" evidence="8">
    <location>
        <begin position="17"/>
        <end position="173"/>
    </location>
</feature>
<dbReference type="PANTHER" id="PTHR42707:SF3">
    <property type="entry name" value="ACYL-COA DEHYDROGENASE AIDB-RELATED"/>
    <property type="match status" value="1"/>
</dbReference>
<dbReference type="Proteomes" id="UP000005801">
    <property type="component" value="Unassembled WGS sequence"/>
</dbReference>
<comment type="cofactor">
    <cofactor evidence="1 5">
        <name>FAD</name>
        <dbReference type="ChEBI" id="CHEBI:57692"/>
    </cofactor>
</comment>
<dbReference type="Pfam" id="PF02770">
    <property type="entry name" value="Acyl-CoA_dh_M"/>
    <property type="match status" value="1"/>
</dbReference>
<dbReference type="InterPro" id="IPR041504">
    <property type="entry name" value="AidB_N"/>
</dbReference>
<dbReference type="eggNOG" id="COG1960">
    <property type="taxonomic scope" value="Bacteria"/>
</dbReference>
<comment type="caution">
    <text evidence="9">The sequence shown here is derived from an EMBL/GenBank/DDBJ whole genome shotgun (WGS) entry which is preliminary data.</text>
</comment>
<dbReference type="GO" id="GO:0003995">
    <property type="term" value="F:acyl-CoA dehydrogenase activity"/>
    <property type="evidence" value="ECO:0007669"/>
    <property type="project" value="InterPro"/>
</dbReference>
<evidence type="ECO:0000259" key="6">
    <source>
        <dbReference type="Pfam" id="PF00441"/>
    </source>
</evidence>
<evidence type="ECO:0000313" key="10">
    <source>
        <dbReference type="Proteomes" id="UP000005801"/>
    </source>
</evidence>